<dbReference type="EMBL" id="UZAH01025569">
    <property type="protein sequence ID" value="VDO66375.1"/>
    <property type="molecule type" value="Genomic_DNA"/>
</dbReference>
<dbReference type="OrthoDB" id="5870220at2759"/>
<feature type="region of interest" description="Disordered" evidence="1">
    <location>
        <begin position="162"/>
        <end position="229"/>
    </location>
</feature>
<feature type="compositionally biased region" description="Polar residues" evidence="1">
    <location>
        <begin position="205"/>
        <end position="214"/>
    </location>
</feature>
<dbReference type="AlphaFoldDB" id="A0A3P8B0U4"/>
<keyword evidence="3" id="KW-1185">Reference proteome</keyword>
<evidence type="ECO:0000313" key="2">
    <source>
        <dbReference type="EMBL" id="VDO66375.1"/>
    </source>
</evidence>
<evidence type="ECO:0000313" key="3">
    <source>
        <dbReference type="Proteomes" id="UP000050761"/>
    </source>
</evidence>
<dbReference type="WBParaSite" id="HPBE_0000595401-mRNA-1">
    <property type="protein sequence ID" value="HPBE_0000595401-mRNA-1"/>
    <property type="gene ID" value="HPBE_0000595401"/>
</dbReference>
<dbReference type="Proteomes" id="UP000050761">
    <property type="component" value="Unassembled WGS sequence"/>
</dbReference>
<protein>
    <submittedName>
        <fullName evidence="4">HA domain-containing protein</fullName>
    </submittedName>
</protein>
<reference evidence="2 3" key="1">
    <citation type="submission" date="2018-11" db="EMBL/GenBank/DDBJ databases">
        <authorList>
            <consortium name="Pathogen Informatics"/>
        </authorList>
    </citation>
    <scope>NUCLEOTIDE SEQUENCE [LARGE SCALE GENOMIC DNA]</scope>
</reference>
<gene>
    <name evidence="2" type="ORF">HPBE_LOCUS5955</name>
</gene>
<evidence type="ECO:0000313" key="4">
    <source>
        <dbReference type="WBParaSite" id="HPBE_0000595401-mRNA-1"/>
    </source>
</evidence>
<evidence type="ECO:0000256" key="1">
    <source>
        <dbReference type="SAM" id="MobiDB-lite"/>
    </source>
</evidence>
<accession>A0A3P8B0U4</accession>
<name>A0A3P8B0U4_HELPZ</name>
<organism evidence="2">
    <name type="scientific">Heligmosomoides polygyrus</name>
    <name type="common">Parasitic roundworm</name>
    <dbReference type="NCBI Taxonomy" id="6339"/>
    <lineage>
        <taxon>Eukaryota</taxon>
        <taxon>Metazoa</taxon>
        <taxon>Ecdysozoa</taxon>
        <taxon>Nematoda</taxon>
        <taxon>Chromadorea</taxon>
        <taxon>Rhabditida</taxon>
        <taxon>Rhabditina</taxon>
        <taxon>Rhabditomorpha</taxon>
        <taxon>Strongyloidea</taxon>
        <taxon>Heligmosomidae</taxon>
        <taxon>Heligmosomoides</taxon>
    </lineage>
</organism>
<sequence length="302" mass="34410">MACLLCFFQIDPLTGEVFYPESLTQREVKNQIRKTSKLAKEFSLAKITAPYNGVEVFGKEYRNRMKACKRLDEEFVQELRTNHPKEYSSSLKKWQPYEPRRRPNTKRTIVRETVKELTFENPMDYLNYIMKRKNIPSNLFERQGRLECSTYMALEPAEMRDDESTFGGTAICDGNSSGKDLVSPAKNRVDSNNSSPCNPEERSSSRMATAGSSPRSRKRRHSGGETAESPTITLTFSAGLWNEKLLEIAKSYEDAGIKGKKTILGFDVHEFSNMVDSGMKEDRRAMAAAKSRNRTLKSGYFV</sequence>
<reference evidence="4" key="2">
    <citation type="submission" date="2019-09" db="UniProtKB">
        <authorList>
            <consortium name="WormBaseParasite"/>
        </authorList>
    </citation>
    <scope>IDENTIFICATION</scope>
</reference>
<proteinExistence type="predicted"/>